<dbReference type="Pfam" id="PF11887">
    <property type="entry name" value="Mce4_CUP1"/>
    <property type="match status" value="1"/>
</dbReference>
<dbReference type="PANTHER" id="PTHR33371:SF4">
    <property type="entry name" value="INTERMEMBRANE PHOSPHOLIPID TRANSPORT SYSTEM BINDING PROTEIN MLAD"/>
    <property type="match status" value="1"/>
</dbReference>
<evidence type="ECO:0000313" key="5">
    <source>
        <dbReference type="Proteomes" id="UP000619788"/>
    </source>
</evidence>
<dbReference type="InterPro" id="IPR052336">
    <property type="entry name" value="MlaD_Phospholipid_Transporter"/>
</dbReference>
<keyword evidence="1" id="KW-0472">Membrane</keyword>
<dbReference type="InterPro" id="IPR024516">
    <property type="entry name" value="Mce_C"/>
</dbReference>
<feature type="domain" description="Mce/MlaD" evidence="2">
    <location>
        <begin position="41"/>
        <end position="113"/>
    </location>
</feature>
<keyword evidence="5" id="KW-1185">Reference proteome</keyword>
<dbReference type="Pfam" id="PF02470">
    <property type="entry name" value="MlaD"/>
    <property type="match status" value="1"/>
</dbReference>
<dbReference type="AlphaFoldDB" id="A0A8J3WMV6"/>
<name>A0A8J3WMV6_9ACTN</name>
<dbReference type="InterPro" id="IPR003399">
    <property type="entry name" value="Mce/MlaD"/>
</dbReference>
<accession>A0A8J3WMV6</accession>
<organism evidence="4 5">
    <name type="scientific">Planobispora siamensis</name>
    <dbReference type="NCBI Taxonomy" id="936338"/>
    <lineage>
        <taxon>Bacteria</taxon>
        <taxon>Bacillati</taxon>
        <taxon>Actinomycetota</taxon>
        <taxon>Actinomycetes</taxon>
        <taxon>Streptosporangiales</taxon>
        <taxon>Streptosporangiaceae</taxon>
        <taxon>Planobispora</taxon>
    </lineage>
</organism>
<keyword evidence="1" id="KW-0812">Transmembrane</keyword>
<proteinExistence type="predicted"/>
<dbReference type="InterPro" id="IPR005693">
    <property type="entry name" value="Mce"/>
</dbReference>
<evidence type="ECO:0000259" key="2">
    <source>
        <dbReference type="Pfam" id="PF02470"/>
    </source>
</evidence>
<keyword evidence="1" id="KW-1133">Transmembrane helix</keyword>
<sequence length="338" mass="34919">MARGEVPLPVRLTISVVVIVVTVLTLVVIVRSTANHAGVMLSAVFTRAGQGLDTNSPVKIRGITVGGVSSVTLDARGRAVVTMHVEPGIKVPETVTAAIEPTSVFGPKFVDLVLGAGETTGPYLGAGAVITRTRAPVDLSDSLADAYEGLGAVDPADVTTIVHTLGRGLDGKGPRIGEIIDSSGKVVGVAHRHREDFQRFIGDAAALSESLSDKGDEVVGIASDVNVLTPGLLERADKIRALMREFDELSSLSAYGLRTHRDDLRAAVNAGERAAALIYAQLGLAGDGVRGLNQILNVLNDLVSARGPGGANQLKMEAFVATDVCELFIGACGSSNGG</sequence>
<gene>
    <name evidence="4" type="ORF">Psi01_56750</name>
</gene>
<reference evidence="4 5" key="1">
    <citation type="submission" date="2021-01" db="EMBL/GenBank/DDBJ databases">
        <title>Whole genome shotgun sequence of Planobispora siamensis NBRC 107568.</title>
        <authorList>
            <person name="Komaki H."/>
            <person name="Tamura T."/>
        </authorList>
    </citation>
    <scope>NUCLEOTIDE SEQUENCE [LARGE SCALE GENOMIC DNA]</scope>
    <source>
        <strain evidence="4 5">NBRC 107568</strain>
    </source>
</reference>
<dbReference type="EMBL" id="BOOJ01000049">
    <property type="protein sequence ID" value="GIH95045.1"/>
    <property type="molecule type" value="Genomic_DNA"/>
</dbReference>
<dbReference type="Proteomes" id="UP000619788">
    <property type="component" value="Unassembled WGS sequence"/>
</dbReference>
<evidence type="ECO:0000256" key="1">
    <source>
        <dbReference type="SAM" id="Phobius"/>
    </source>
</evidence>
<protein>
    <recommendedName>
        <fullName evidence="6">Phospholipid/cholesterol/gamma-HCH transport system substrate-binding protein</fullName>
    </recommendedName>
</protein>
<feature type="transmembrane region" description="Helical" evidence="1">
    <location>
        <begin position="12"/>
        <end position="30"/>
    </location>
</feature>
<dbReference type="NCBIfam" id="TIGR00996">
    <property type="entry name" value="Mtu_fam_mce"/>
    <property type="match status" value="1"/>
</dbReference>
<comment type="caution">
    <text evidence="4">The sequence shown here is derived from an EMBL/GenBank/DDBJ whole genome shotgun (WGS) entry which is preliminary data.</text>
</comment>
<evidence type="ECO:0000313" key="4">
    <source>
        <dbReference type="EMBL" id="GIH95045.1"/>
    </source>
</evidence>
<dbReference type="RefSeq" id="WP_204067150.1">
    <property type="nucleotide sequence ID" value="NZ_BOOJ01000049.1"/>
</dbReference>
<evidence type="ECO:0008006" key="6">
    <source>
        <dbReference type="Google" id="ProtNLM"/>
    </source>
</evidence>
<feature type="domain" description="Mammalian cell entry C-terminal" evidence="3">
    <location>
        <begin position="124"/>
        <end position="278"/>
    </location>
</feature>
<dbReference type="PANTHER" id="PTHR33371">
    <property type="entry name" value="INTERMEMBRANE PHOSPHOLIPID TRANSPORT SYSTEM BINDING PROTEIN MLAD-RELATED"/>
    <property type="match status" value="1"/>
</dbReference>
<evidence type="ECO:0000259" key="3">
    <source>
        <dbReference type="Pfam" id="PF11887"/>
    </source>
</evidence>